<reference evidence="3" key="1">
    <citation type="submission" date="2015-03" db="EMBL/GenBank/DDBJ databases">
        <authorList>
            <consortium name="Pathogen Informatics"/>
        </authorList>
    </citation>
    <scope>NUCLEOTIDE SEQUENCE [LARGE SCALE GENOMIC DNA]</scope>
    <source>
        <strain evidence="3">N09902308</strain>
    </source>
</reference>
<evidence type="ECO:0000256" key="1">
    <source>
        <dbReference type="SAM" id="MobiDB-lite"/>
    </source>
</evidence>
<comment type="caution">
    <text evidence="2">The sequence shown here is derived from an EMBL/GenBank/DDBJ whole genome shotgun (WGS) entry which is preliminary data.</text>
</comment>
<organism evidence="2 3">
    <name type="scientific">Mycobacterium tuberculosis</name>
    <dbReference type="NCBI Taxonomy" id="1773"/>
    <lineage>
        <taxon>Bacteria</taxon>
        <taxon>Bacillati</taxon>
        <taxon>Actinomycetota</taxon>
        <taxon>Actinomycetes</taxon>
        <taxon>Mycobacteriales</taxon>
        <taxon>Mycobacteriaceae</taxon>
        <taxon>Mycobacterium</taxon>
        <taxon>Mycobacterium tuberculosis complex</taxon>
    </lineage>
</organism>
<evidence type="ECO:0000313" key="2">
    <source>
        <dbReference type="EMBL" id="COY03375.1"/>
    </source>
</evidence>
<gene>
    <name evidence="2" type="ORF">ERS007739_02035</name>
</gene>
<name>A0A916PBK5_MYCTX</name>
<dbReference type="Proteomes" id="UP000039021">
    <property type="component" value="Unassembled WGS sequence"/>
</dbReference>
<sequence>MTAAHTSGTSPSGTQAPTRWASIGLVDSPPPTHRSRPGPCSGWLTPMKATSLISCATSCRPEMAVLYLRGKSAKSGLPM</sequence>
<protein>
    <submittedName>
        <fullName evidence="2">Uncharacterized protein</fullName>
    </submittedName>
</protein>
<feature type="region of interest" description="Disordered" evidence="1">
    <location>
        <begin position="1"/>
        <end position="42"/>
    </location>
</feature>
<accession>A0A916PBK5</accession>
<dbReference type="EMBL" id="CSBK01000872">
    <property type="protein sequence ID" value="COY03375.1"/>
    <property type="molecule type" value="Genomic_DNA"/>
</dbReference>
<feature type="compositionally biased region" description="Polar residues" evidence="1">
    <location>
        <begin position="1"/>
        <end position="17"/>
    </location>
</feature>
<dbReference type="AlphaFoldDB" id="A0A916PBK5"/>
<evidence type="ECO:0000313" key="3">
    <source>
        <dbReference type="Proteomes" id="UP000039021"/>
    </source>
</evidence>
<proteinExistence type="predicted"/>